<comment type="caution">
    <text evidence="1">The sequence shown here is derived from an EMBL/GenBank/DDBJ whole genome shotgun (WGS) entry which is preliminary data.</text>
</comment>
<name>A0ACB8QC42_9AGAM</name>
<organism evidence="1 2">
    <name type="scientific">Vararia minispora EC-137</name>
    <dbReference type="NCBI Taxonomy" id="1314806"/>
    <lineage>
        <taxon>Eukaryota</taxon>
        <taxon>Fungi</taxon>
        <taxon>Dikarya</taxon>
        <taxon>Basidiomycota</taxon>
        <taxon>Agaricomycotina</taxon>
        <taxon>Agaricomycetes</taxon>
        <taxon>Russulales</taxon>
        <taxon>Lachnocladiaceae</taxon>
        <taxon>Vararia</taxon>
    </lineage>
</organism>
<reference evidence="1" key="2">
    <citation type="journal article" date="2022" name="New Phytol.">
        <title>Evolutionary transition to the ectomycorrhizal habit in the genomes of a hyperdiverse lineage of mushroom-forming fungi.</title>
        <authorList>
            <person name="Looney B."/>
            <person name="Miyauchi S."/>
            <person name="Morin E."/>
            <person name="Drula E."/>
            <person name="Courty P.E."/>
            <person name="Kohler A."/>
            <person name="Kuo A."/>
            <person name="LaButti K."/>
            <person name="Pangilinan J."/>
            <person name="Lipzen A."/>
            <person name="Riley R."/>
            <person name="Andreopoulos W."/>
            <person name="He G."/>
            <person name="Johnson J."/>
            <person name="Nolan M."/>
            <person name="Tritt A."/>
            <person name="Barry K.W."/>
            <person name="Grigoriev I.V."/>
            <person name="Nagy L.G."/>
            <person name="Hibbett D."/>
            <person name="Henrissat B."/>
            <person name="Matheny P.B."/>
            <person name="Labbe J."/>
            <person name="Martin F.M."/>
        </authorList>
    </citation>
    <scope>NUCLEOTIDE SEQUENCE</scope>
    <source>
        <strain evidence="1">EC-137</strain>
    </source>
</reference>
<accession>A0ACB8QC42</accession>
<keyword evidence="2" id="KW-1185">Reference proteome</keyword>
<reference evidence="1" key="1">
    <citation type="submission" date="2021-02" db="EMBL/GenBank/DDBJ databases">
        <authorList>
            <consortium name="DOE Joint Genome Institute"/>
            <person name="Ahrendt S."/>
            <person name="Looney B.P."/>
            <person name="Miyauchi S."/>
            <person name="Morin E."/>
            <person name="Drula E."/>
            <person name="Courty P.E."/>
            <person name="Chicoki N."/>
            <person name="Fauchery L."/>
            <person name="Kohler A."/>
            <person name="Kuo A."/>
            <person name="Labutti K."/>
            <person name="Pangilinan J."/>
            <person name="Lipzen A."/>
            <person name="Riley R."/>
            <person name="Andreopoulos W."/>
            <person name="He G."/>
            <person name="Johnson J."/>
            <person name="Barry K.W."/>
            <person name="Grigoriev I.V."/>
            <person name="Nagy L."/>
            <person name="Hibbett D."/>
            <person name="Henrissat B."/>
            <person name="Matheny P.B."/>
            <person name="Labbe J."/>
            <person name="Martin F."/>
        </authorList>
    </citation>
    <scope>NUCLEOTIDE SEQUENCE</scope>
    <source>
        <strain evidence="1">EC-137</strain>
    </source>
</reference>
<protein>
    <submittedName>
        <fullName evidence="1">Uncharacterized protein</fullName>
    </submittedName>
</protein>
<proteinExistence type="predicted"/>
<dbReference type="Proteomes" id="UP000814128">
    <property type="component" value="Unassembled WGS sequence"/>
</dbReference>
<evidence type="ECO:0000313" key="1">
    <source>
        <dbReference type="EMBL" id="KAI0029349.1"/>
    </source>
</evidence>
<evidence type="ECO:0000313" key="2">
    <source>
        <dbReference type="Proteomes" id="UP000814128"/>
    </source>
</evidence>
<gene>
    <name evidence="1" type="ORF">K488DRAFT_88823</name>
</gene>
<dbReference type="EMBL" id="MU273682">
    <property type="protein sequence ID" value="KAI0029349.1"/>
    <property type="molecule type" value="Genomic_DNA"/>
</dbReference>
<sequence>MFKRVDRRRRREEEREELGLDGDMGEIMGLNETDSSESDTSSDEESGDDNGEGIEGSEDAYKSDEERSEGDWKDQKSAEDLEGQREAHEGLGDANTSLSTALRSPIQISANGSFICVLCPQKVLRHDVMVQMHESSQAHQRRLMKAREMSMGMNLDPEQDVREILDRMDVPEQTSKVDGAPISRRAEKRRHQQKKVKALRQKKAHAQKEGATKRAKVSSSSSAAAAAAAGQDACRCTNWSSMDTDGKSQVRRPEAEEVVEAHHSAEDRAIDGKACCSAYERESLGSCIVADTSNRPGKRKAPEAAPESSKRSLPHKHKEGAKVQRRPVKSS</sequence>